<dbReference type="InterPro" id="IPR036249">
    <property type="entry name" value="Thioredoxin-like_sf"/>
</dbReference>
<gene>
    <name evidence="2" type="ORF">CASFOL_021357</name>
</gene>
<protein>
    <recommendedName>
        <fullName evidence="1">Thioredoxin domain-containing protein</fullName>
    </recommendedName>
</protein>
<reference evidence="3" key="1">
    <citation type="journal article" date="2024" name="IScience">
        <title>Strigolactones Initiate the Formation of Haustorium-like Structures in Castilleja.</title>
        <authorList>
            <person name="Buerger M."/>
            <person name="Peterson D."/>
            <person name="Chory J."/>
        </authorList>
    </citation>
    <scope>NUCLEOTIDE SEQUENCE [LARGE SCALE GENOMIC DNA]</scope>
</reference>
<dbReference type="PANTHER" id="PTHR10438:SF460">
    <property type="entry name" value="THIOREDOXIN"/>
    <property type="match status" value="1"/>
</dbReference>
<name>A0ABD3CWB7_9LAMI</name>
<proteinExistence type="predicted"/>
<dbReference type="AlphaFoldDB" id="A0ABD3CWB7"/>
<dbReference type="EMBL" id="JAVIJP010000028">
    <property type="protein sequence ID" value="KAL3634303.1"/>
    <property type="molecule type" value="Genomic_DNA"/>
</dbReference>
<dbReference type="Pfam" id="PF00085">
    <property type="entry name" value="Thioredoxin"/>
    <property type="match status" value="1"/>
</dbReference>
<dbReference type="PANTHER" id="PTHR10438">
    <property type="entry name" value="THIOREDOXIN"/>
    <property type="match status" value="1"/>
</dbReference>
<evidence type="ECO:0000313" key="3">
    <source>
        <dbReference type="Proteomes" id="UP001632038"/>
    </source>
</evidence>
<dbReference type="InterPro" id="IPR050620">
    <property type="entry name" value="Thioredoxin_H-type-like"/>
</dbReference>
<organism evidence="2 3">
    <name type="scientific">Castilleja foliolosa</name>
    <dbReference type="NCBI Taxonomy" id="1961234"/>
    <lineage>
        <taxon>Eukaryota</taxon>
        <taxon>Viridiplantae</taxon>
        <taxon>Streptophyta</taxon>
        <taxon>Embryophyta</taxon>
        <taxon>Tracheophyta</taxon>
        <taxon>Spermatophyta</taxon>
        <taxon>Magnoliopsida</taxon>
        <taxon>eudicotyledons</taxon>
        <taxon>Gunneridae</taxon>
        <taxon>Pentapetalae</taxon>
        <taxon>asterids</taxon>
        <taxon>lamiids</taxon>
        <taxon>Lamiales</taxon>
        <taxon>Orobanchaceae</taxon>
        <taxon>Pedicularideae</taxon>
        <taxon>Castillejinae</taxon>
        <taxon>Castilleja</taxon>
    </lineage>
</organism>
<dbReference type="CDD" id="cd02947">
    <property type="entry name" value="TRX_family"/>
    <property type="match status" value="1"/>
</dbReference>
<sequence>MSAYFVFSNERRAALAGETKNVLEDHWCGPCRYIGQVISGFAEKYPKVVFLKVDIDEAPFEAAEYKHTLLPSFFFVRNGREIDNYLGVDMDLLQAKLAQNERIGMCVKVYV</sequence>
<dbReference type="SUPFAM" id="SSF52833">
    <property type="entry name" value="Thioredoxin-like"/>
    <property type="match status" value="1"/>
</dbReference>
<accession>A0ABD3CWB7</accession>
<feature type="domain" description="Thioredoxin" evidence="1">
    <location>
        <begin position="26"/>
        <end position="95"/>
    </location>
</feature>
<keyword evidence="3" id="KW-1185">Reference proteome</keyword>
<dbReference type="Gene3D" id="3.40.30.10">
    <property type="entry name" value="Glutaredoxin"/>
    <property type="match status" value="1"/>
</dbReference>
<evidence type="ECO:0000259" key="1">
    <source>
        <dbReference type="Pfam" id="PF00085"/>
    </source>
</evidence>
<dbReference type="InterPro" id="IPR013766">
    <property type="entry name" value="Thioredoxin_domain"/>
</dbReference>
<evidence type="ECO:0000313" key="2">
    <source>
        <dbReference type="EMBL" id="KAL3634303.1"/>
    </source>
</evidence>
<comment type="caution">
    <text evidence="2">The sequence shown here is derived from an EMBL/GenBank/DDBJ whole genome shotgun (WGS) entry which is preliminary data.</text>
</comment>
<dbReference type="Proteomes" id="UP001632038">
    <property type="component" value="Unassembled WGS sequence"/>
</dbReference>